<feature type="compositionally biased region" description="Polar residues" evidence="4">
    <location>
        <begin position="1"/>
        <end position="10"/>
    </location>
</feature>
<evidence type="ECO:0000313" key="7">
    <source>
        <dbReference type="Proteomes" id="UP001230268"/>
    </source>
</evidence>
<feature type="domain" description="CPL" evidence="5">
    <location>
        <begin position="431"/>
        <end position="538"/>
    </location>
</feature>
<dbReference type="EMBL" id="JAVEPI010000002">
    <property type="protein sequence ID" value="KAK1443814.1"/>
    <property type="molecule type" value="Genomic_DNA"/>
</dbReference>
<organism evidence="6 7">
    <name type="scientific">Babesia gibsoni</name>
    <dbReference type="NCBI Taxonomy" id="33632"/>
    <lineage>
        <taxon>Eukaryota</taxon>
        <taxon>Sar</taxon>
        <taxon>Alveolata</taxon>
        <taxon>Apicomplexa</taxon>
        <taxon>Aconoidasida</taxon>
        <taxon>Piroplasmida</taxon>
        <taxon>Babesiidae</taxon>
        <taxon>Babesia</taxon>
    </lineage>
</organism>
<feature type="coiled-coil region" evidence="3">
    <location>
        <begin position="110"/>
        <end position="137"/>
    </location>
</feature>
<gene>
    <name evidence="6" type="ORF">BgAZ_206900</name>
</gene>
<evidence type="ECO:0000256" key="1">
    <source>
        <dbReference type="ARBA" id="ARBA00022737"/>
    </source>
</evidence>
<dbReference type="Proteomes" id="UP001230268">
    <property type="component" value="Unassembled WGS sequence"/>
</dbReference>
<dbReference type="InterPro" id="IPR001313">
    <property type="entry name" value="Pumilio_RNA-bd_rpt"/>
</dbReference>
<evidence type="ECO:0000259" key="5">
    <source>
        <dbReference type="Pfam" id="PF08144"/>
    </source>
</evidence>
<evidence type="ECO:0000313" key="6">
    <source>
        <dbReference type="EMBL" id="KAK1443814.1"/>
    </source>
</evidence>
<dbReference type="PANTHER" id="PTHR13389">
    <property type="entry name" value="PUMILIO HOMOLOG 3"/>
    <property type="match status" value="1"/>
</dbReference>
<protein>
    <submittedName>
        <fullName evidence="6">Pumilio 3 like protein</fullName>
    </submittedName>
</protein>
<keyword evidence="7" id="KW-1185">Reference proteome</keyword>
<feature type="region of interest" description="Disordered" evidence="4">
    <location>
        <begin position="1"/>
        <end position="102"/>
    </location>
</feature>
<dbReference type="Gene3D" id="1.25.10.10">
    <property type="entry name" value="Leucine-rich Repeat Variant"/>
    <property type="match status" value="2"/>
</dbReference>
<accession>A0AAD8PEJ4</accession>
<dbReference type="InterPro" id="IPR040059">
    <property type="entry name" value="PUM3"/>
</dbReference>
<name>A0AAD8PEJ4_BABGI</name>
<keyword evidence="1" id="KW-0677">Repeat</keyword>
<proteinExistence type="predicted"/>
<evidence type="ECO:0000256" key="4">
    <source>
        <dbReference type="SAM" id="MobiDB-lite"/>
    </source>
</evidence>
<dbReference type="GO" id="GO:0005730">
    <property type="term" value="C:nucleolus"/>
    <property type="evidence" value="ECO:0007669"/>
    <property type="project" value="TreeGrafter"/>
</dbReference>
<sequence length="627" mass="71205">MKLNVQLSKPSSERKGSYNSKQSLKHKRSHKVSKGAINKTKGNGISKGDKKAKASGGKMRPKRDQKDGNSLSHSKKERPAKSTLKKLSKDKKNAVKGKKGLTKRELKPLIAVKKETKKSKEEERKDLNKLYSRLLVDHRKPEVVKSTISQLLSKLSSENYCLISNKRHVSRILQACLKYGDTSIRSLIFQRTKKDFSLLNLNVHSSRFLMKLYNYCNTEVKAYLKSVIFCDKGVPLLFSRYGSDLMDIVYQKLKNKEQLAILKLYALSNHFLLEKDNLAKLDATGSINQFAAIIDESKSRDTCVEKLKLAVLKMVDKAQMVASLSHDLVYLYWKLTDNKAELISHIHPVFGQLLSTRNGNAIMCDLFGYADKKMRKLMLKGLRTDFPDAVYNQINVSFLIKAIHSTDDTKLSIDCLIKPIQDDLKTVISDKYAHAFILSIFEPPKDMESPTSLKDPVVRQQELKAYLLPLLVDMFKSVKLRDLIEDKSSSKVLLAVLRESDDAAIFHSVMDEVREDITEEMDLIKNIDTLRFIQTLVKKPGPVLERIKPYAILWPIVKVSVHRILEGKCVFLLVDILEAAIRNKDEEVIADFKGTVTPAALERAGKSLIKKNEKHIGLDILIKLLKE</sequence>
<feature type="compositionally biased region" description="Basic residues" evidence="4">
    <location>
        <begin position="23"/>
        <end position="33"/>
    </location>
</feature>
<dbReference type="GO" id="GO:0003729">
    <property type="term" value="F:mRNA binding"/>
    <property type="evidence" value="ECO:0007669"/>
    <property type="project" value="TreeGrafter"/>
</dbReference>
<dbReference type="PANTHER" id="PTHR13389:SF0">
    <property type="entry name" value="PUMILIO HOMOLOG 3"/>
    <property type="match status" value="1"/>
</dbReference>
<dbReference type="SMART" id="SM00025">
    <property type="entry name" value="Pumilio"/>
    <property type="match status" value="3"/>
</dbReference>
<keyword evidence="3" id="KW-0175">Coiled coil</keyword>
<feature type="compositionally biased region" description="Basic residues" evidence="4">
    <location>
        <begin position="73"/>
        <end position="101"/>
    </location>
</feature>
<dbReference type="GO" id="GO:0006417">
    <property type="term" value="P:regulation of translation"/>
    <property type="evidence" value="ECO:0007669"/>
    <property type="project" value="TreeGrafter"/>
</dbReference>
<evidence type="ECO:0000256" key="3">
    <source>
        <dbReference type="SAM" id="Coils"/>
    </source>
</evidence>
<evidence type="ECO:0000256" key="2">
    <source>
        <dbReference type="ARBA" id="ARBA00022884"/>
    </source>
</evidence>
<dbReference type="SUPFAM" id="SSF48371">
    <property type="entry name" value="ARM repeat"/>
    <property type="match status" value="1"/>
</dbReference>
<dbReference type="InterPro" id="IPR012959">
    <property type="entry name" value="CPL_dom"/>
</dbReference>
<keyword evidence="2" id="KW-0694">RNA-binding</keyword>
<dbReference type="Pfam" id="PF08144">
    <property type="entry name" value="CPL"/>
    <property type="match status" value="1"/>
</dbReference>
<dbReference type="InterPro" id="IPR016024">
    <property type="entry name" value="ARM-type_fold"/>
</dbReference>
<comment type="caution">
    <text evidence="6">The sequence shown here is derived from an EMBL/GenBank/DDBJ whole genome shotgun (WGS) entry which is preliminary data.</text>
</comment>
<reference evidence="6" key="1">
    <citation type="submission" date="2023-08" db="EMBL/GenBank/DDBJ databases">
        <title>Draft sequence of the Babesia gibsoni genome.</title>
        <authorList>
            <person name="Yamagishi J.Y."/>
            <person name="Xuan X.X."/>
        </authorList>
    </citation>
    <scope>NUCLEOTIDE SEQUENCE</scope>
    <source>
        <strain evidence="6">Azabu</strain>
    </source>
</reference>
<dbReference type="AlphaFoldDB" id="A0AAD8PEJ4"/>
<dbReference type="InterPro" id="IPR011989">
    <property type="entry name" value="ARM-like"/>
</dbReference>